<gene>
    <name evidence="1" type="ORF">bsdtb5_11140</name>
</gene>
<protein>
    <submittedName>
        <fullName evidence="1">Uncharacterized protein</fullName>
    </submittedName>
</protein>
<reference evidence="1 2" key="1">
    <citation type="submission" date="2020-11" db="EMBL/GenBank/DDBJ databases">
        <title>Draft genome sequencing of a Lachnospiraceae strain isolated from anoxic soil subjected to BSD treatment.</title>
        <authorList>
            <person name="Uek A."/>
            <person name="Tonouchi A."/>
        </authorList>
    </citation>
    <scope>NUCLEOTIDE SEQUENCE [LARGE SCALE GENOMIC DNA]</scope>
    <source>
        <strain evidence="1 2">TB5</strain>
    </source>
</reference>
<proteinExistence type="predicted"/>
<evidence type="ECO:0000313" key="2">
    <source>
        <dbReference type="Proteomes" id="UP000595897"/>
    </source>
</evidence>
<organism evidence="1 2">
    <name type="scientific">Anaeromicropila herbilytica</name>
    <dbReference type="NCBI Taxonomy" id="2785025"/>
    <lineage>
        <taxon>Bacteria</taxon>
        <taxon>Bacillati</taxon>
        <taxon>Bacillota</taxon>
        <taxon>Clostridia</taxon>
        <taxon>Lachnospirales</taxon>
        <taxon>Lachnospiraceae</taxon>
        <taxon>Anaeromicropila</taxon>
    </lineage>
</organism>
<dbReference type="Proteomes" id="UP000595897">
    <property type="component" value="Chromosome"/>
</dbReference>
<evidence type="ECO:0000313" key="1">
    <source>
        <dbReference type="EMBL" id="BCN29819.1"/>
    </source>
</evidence>
<dbReference type="KEGG" id="ahb:bsdtb5_11140"/>
<dbReference type="EMBL" id="AP024169">
    <property type="protein sequence ID" value="BCN29819.1"/>
    <property type="molecule type" value="Genomic_DNA"/>
</dbReference>
<sequence>MGHIIKGNTTITGGKGYEEKTDITNDMLYYNHWDLYQDCNDAIK</sequence>
<name>A0A7R7EJF4_9FIRM</name>
<keyword evidence="2" id="KW-1185">Reference proteome</keyword>
<dbReference type="AlphaFoldDB" id="A0A7R7EJF4"/>
<accession>A0A7R7EJF4</accession>